<proteinExistence type="predicted"/>
<evidence type="ECO:0000313" key="1">
    <source>
        <dbReference type="EMBL" id="ROI64830.1"/>
    </source>
</evidence>
<organism evidence="1 2">
    <name type="scientific">Anabarilius grahami</name>
    <name type="common">Kanglang fish</name>
    <name type="synonym">Barilius grahami</name>
    <dbReference type="NCBI Taxonomy" id="495550"/>
    <lineage>
        <taxon>Eukaryota</taxon>
        <taxon>Metazoa</taxon>
        <taxon>Chordata</taxon>
        <taxon>Craniata</taxon>
        <taxon>Vertebrata</taxon>
        <taxon>Euteleostomi</taxon>
        <taxon>Actinopterygii</taxon>
        <taxon>Neopterygii</taxon>
        <taxon>Teleostei</taxon>
        <taxon>Ostariophysi</taxon>
        <taxon>Cypriniformes</taxon>
        <taxon>Xenocyprididae</taxon>
        <taxon>Xenocypridinae</taxon>
        <taxon>Xenocypridinae incertae sedis</taxon>
        <taxon>Anabarilius</taxon>
    </lineage>
</organism>
<dbReference type="EMBL" id="RJVU01069905">
    <property type="protein sequence ID" value="ROI64830.1"/>
    <property type="molecule type" value="Genomic_DNA"/>
</dbReference>
<accession>A0A3N0XLG9</accession>
<keyword evidence="2" id="KW-1185">Reference proteome</keyword>
<evidence type="ECO:0000313" key="2">
    <source>
        <dbReference type="Proteomes" id="UP000281406"/>
    </source>
</evidence>
<reference evidence="1 2" key="1">
    <citation type="submission" date="2018-10" db="EMBL/GenBank/DDBJ databases">
        <title>Genome assembly for a Yunnan-Guizhou Plateau 3E fish, Anabarilius grahami (Regan), and its evolutionary and genetic applications.</title>
        <authorList>
            <person name="Jiang W."/>
        </authorList>
    </citation>
    <scope>NUCLEOTIDE SEQUENCE [LARGE SCALE GENOMIC DNA]</scope>
    <source>
        <strain evidence="1">AG-KIZ</strain>
        <tissue evidence="1">Muscle</tissue>
    </source>
</reference>
<protein>
    <submittedName>
        <fullName evidence="1">Uncharacterized protein</fullName>
    </submittedName>
</protein>
<name>A0A3N0XLG9_ANAGA</name>
<sequence length="190" mass="21490">MEARVEVIALWDTICKCTVVVYCTFWHIELYRKVICYSSCIKIRISPVGHSFPLSKCNCLIIRTGERNRIPSRFRQTQRDNNSPRNVIVEFSVYSTASPSLISPSRHQPASDLWASPVRRVEIHADRPAVQRLSWLTVNCHAALHSSPPACATPSTPVSVSPELLSVLTDFSRVEFYILMSIAQSDRQDS</sequence>
<dbReference type="Proteomes" id="UP000281406">
    <property type="component" value="Unassembled WGS sequence"/>
</dbReference>
<dbReference type="AlphaFoldDB" id="A0A3N0XLG9"/>
<comment type="caution">
    <text evidence="1">The sequence shown here is derived from an EMBL/GenBank/DDBJ whole genome shotgun (WGS) entry which is preliminary data.</text>
</comment>
<gene>
    <name evidence="1" type="ORF">DPX16_3377</name>
</gene>